<proteinExistence type="predicted"/>
<evidence type="ECO:0000313" key="2">
    <source>
        <dbReference type="Proteomes" id="UP000006620"/>
    </source>
</evidence>
<dbReference type="EMBL" id="CP002869">
    <property type="protein sequence ID" value="AEI42226.1"/>
    <property type="molecule type" value="Genomic_DNA"/>
</dbReference>
<evidence type="ECO:0000313" key="1">
    <source>
        <dbReference type="EMBL" id="AEI42226.1"/>
    </source>
</evidence>
<sequence>MALVRAHRAADAEVRAAKAAGKRSRRGKLVAPIRQYIA</sequence>
<organism evidence="1 2">
    <name type="scientific">Paenibacillus mucilaginosus (strain KNP414)</name>
    <dbReference type="NCBI Taxonomy" id="1036673"/>
    <lineage>
        <taxon>Bacteria</taxon>
        <taxon>Bacillati</taxon>
        <taxon>Bacillota</taxon>
        <taxon>Bacilli</taxon>
        <taxon>Bacillales</taxon>
        <taxon>Paenibacillaceae</taxon>
        <taxon>Paenibacillus</taxon>
    </lineage>
</organism>
<gene>
    <name evidence="1" type="ordered locus">KNP414_03687</name>
</gene>
<dbReference type="KEGG" id="pms:KNP414_03687"/>
<name>F8FFJ8_PAEMK</name>
<reference evidence="2" key="1">
    <citation type="submission" date="2011-06" db="EMBL/GenBank/DDBJ databases">
        <title>Complete genome sequence of Paenibacillus mucilaginosus KNP414.</title>
        <authorList>
            <person name="Wang J."/>
            <person name="Hu S."/>
            <person name="Hu X."/>
            <person name="Zhang B."/>
            <person name="Dong D."/>
            <person name="Zhang S."/>
            <person name="Zhao K."/>
            <person name="Wu D."/>
        </authorList>
    </citation>
    <scope>NUCLEOTIDE SEQUENCE [LARGE SCALE GENOMIC DNA]</scope>
    <source>
        <strain evidence="2">KNP414</strain>
    </source>
</reference>
<protein>
    <submittedName>
        <fullName evidence="1">Uncharacterized protein</fullName>
    </submittedName>
</protein>
<dbReference type="AlphaFoldDB" id="F8FFJ8"/>
<dbReference type="Proteomes" id="UP000006620">
    <property type="component" value="Chromosome"/>
</dbReference>
<accession>F8FFJ8</accession>
<reference evidence="1 2" key="2">
    <citation type="journal article" date="2013" name="Genome Announc.">
        <title>Genome Sequence of Growth-Improving Paenibacillus mucilaginosus Strain KNP414.</title>
        <authorList>
            <person name="Lu J.J."/>
            <person name="Wang J.F."/>
            <person name="Hu X.F."/>
        </authorList>
    </citation>
    <scope>NUCLEOTIDE SEQUENCE [LARGE SCALE GENOMIC DNA]</scope>
    <source>
        <strain evidence="1 2">KNP414</strain>
    </source>
</reference>
<dbReference type="HOGENOM" id="CLU_3330969_0_0_9"/>